<evidence type="ECO:0000259" key="5">
    <source>
        <dbReference type="Pfam" id="PF13193"/>
    </source>
</evidence>
<keyword evidence="4" id="KW-0443">Lipid metabolism</keyword>
<dbReference type="SUPFAM" id="SSF56801">
    <property type="entry name" value="Acetyl-CoA synthetase-like"/>
    <property type="match status" value="1"/>
</dbReference>
<sequence length="80" mass="9240">MCSGCDPRRHLGERPKAFVTLKPEREATEEGIIAFCRERLAHFKCPTAVEFGLLPKTSTGKVQKYVLREKEWQGHKKRIN</sequence>
<dbReference type="Proteomes" id="UP000654345">
    <property type="component" value="Unassembled WGS sequence"/>
</dbReference>
<evidence type="ECO:0000256" key="1">
    <source>
        <dbReference type="ARBA" id="ARBA00006432"/>
    </source>
</evidence>
<feature type="domain" description="AMP-binding enzyme C-terminal" evidence="5">
    <location>
        <begin position="7"/>
        <end position="61"/>
    </location>
</feature>
<organism evidence="6 7">
    <name type="scientific">Ktedonobacter robiniae</name>
    <dbReference type="NCBI Taxonomy" id="2778365"/>
    <lineage>
        <taxon>Bacteria</taxon>
        <taxon>Bacillati</taxon>
        <taxon>Chloroflexota</taxon>
        <taxon>Ktedonobacteria</taxon>
        <taxon>Ktedonobacterales</taxon>
        <taxon>Ktedonobacteraceae</taxon>
        <taxon>Ktedonobacter</taxon>
    </lineage>
</organism>
<dbReference type="InterPro" id="IPR025110">
    <property type="entry name" value="AMP-bd_C"/>
</dbReference>
<keyword evidence="3" id="KW-0276">Fatty acid metabolism</keyword>
<evidence type="ECO:0000313" key="6">
    <source>
        <dbReference type="EMBL" id="GHO52533.1"/>
    </source>
</evidence>
<proteinExistence type="inferred from homology"/>
<evidence type="ECO:0000256" key="2">
    <source>
        <dbReference type="ARBA" id="ARBA00022598"/>
    </source>
</evidence>
<dbReference type="PANTHER" id="PTHR43859">
    <property type="entry name" value="ACYL-ACTIVATING ENZYME"/>
    <property type="match status" value="1"/>
</dbReference>
<dbReference type="RefSeq" id="WP_420799457.1">
    <property type="nucleotide sequence ID" value="NZ_BNJG01000001.1"/>
</dbReference>
<dbReference type="PANTHER" id="PTHR43859:SF4">
    <property type="entry name" value="BUTANOATE--COA LIGASE AAE1-RELATED"/>
    <property type="match status" value="1"/>
</dbReference>
<dbReference type="EMBL" id="BNJG01000001">
    <property type="protein sequence ID" value="GHO52533.1"/>
    <property type="molecule type" value="Genomic_DNA"/>
</dbReference>
<keyword evidence="7" id="KW-1185">Reference proteome</keyword>
<gene>
    <name evidence="6" type="ORF">KSB_10080</name>
</gene>
<keyword evidence="2" id="KW-0436">Ligase</keyword>
<evidence type="ECO:0000256" key="4">
    <source>
        <dbReference type="ARBA" id="ARBA00023098"/>
    </source>
</evidence>
<reference evidence="6 7" key="1">
    <citation type="journal article" date="2021" name="Int. J. Syst. Evol. Microbiol.">
        <title>Reticulibacter mediterranei gen. nov., sp. nov., within the new family Reticulibacteraceae fam. nov., and Ktedonospora formicarum gen. nov., sp. nov., Ktedonobacter robiniae sp. nov., Dictyobacter formicarum sp. nov. and Dictyobacter arantiisoli sp. nov., belonging to the class Ktedonobacteria.</title>
        <authorList>
            <person name="Yabe S."/>
            <person name="Zheng Y."/>
            <person name="Wang C.M."/>
            <person name="Sakai Y."/>
            <person name="Abe K."/>
            <person name="Yokota A."/>
            <person name="Donadio S."/>
            <person name="Cavaletti L."/>
            <person name="Monciardini P."/>
        </authorList>
    </citation>
    <scope>NUCLEOTIDE SEQUENCE [LARGE SCALE GENOMIC DNA]</scope>
    <source>
        <strain evidence="6 7">SOSP1-30</strain>
    </source>
</reference>
<dbReference type="InterPro" id="IPR045851">
    <property type="entry name" value="AMP-bd_C_sf"/>
</dbReference>
<evidence type="ECO:0000256" key="3">
    <source>
        <dbReference type="ARBA" id="ARBA00022832"/>
    </source>
</evidence>
<name>A0ABQ3UIM1_9CHLR</name>
<dbReference type="Pfam" id="PF13193">
    <property type="entry name" value="AMP-binding_C"/>
    <property type="match status" value="1"/>
</dbReference>
<comment type="caution">
    <text evidence="6">The sequence shown here is derived from an EMBL/GenBank/DDBJ whole genome shotgun (WGS) entry which is preliminary data.</text>
</comment>
<evidence type="ECO:0000313" key="7">
    <source>
        <dbReference type="Proteomes" id="UP000654345"/>
    </source>
</evidence>
<comment type="similarity">
    <text evidence="1">Belongs to the ATP-dependent AMP-binding enzyme family.</text>
</comment>
<dbReference type="Gene3D" id="3.30.300.30">
    <property type="match status" value="1"/>
</dbReference>
<protein>
    <recommendedName>
        <fullName evidence="5">AMP-binding enzyme C-terminal domain-containing protein</fullName>
    </recommendedName>
</protein>
<accession>A0ABQ3UIM1</accession>